<dbReference type="SUPFAM" id="SSF56219">
    <property type="entry name" value="DNase I-like"/>
    <property type="match status" value="1"/>
</dbReference>
<keyword evidence="3" id="KW-0269">Exonuclease</keyword>
<name>A0A1M5RJK3_9RHOB</name>
<keyword evidence="3" id="KW-0378">Hydrolase</keyword>
<gene>
    <name evidence="3" type="ORF">SAMN05444003_2620</name>
</gene>
<keyword evidence="3" id="KW-0255">Endonuclease</keyword>
<dbReference type="RefSeq" id="WP_341350630.1">
    <property type="nucleotide sequence ID" value="NZ_FQXB01000004.1"/>
</dbReference>
<sequence>MAVFHAPLSRDGPGLLLRDIEAREREVTAVVALIGVVQPDVIALTNFDYDADGLALSAFQRLLDENGVMLPFAYAPRPNSGRPSGIDIDQDERLGEPEDAVGYGRFWGDGGVAVLSRWAIDLEKSSVDTDTLWADVPNASLPDMTDAHLLGALPVSTSAHVQAWIDHPDDPFAILTSASTAPVFDGPEDRNGYRNAAELAHWREMIADIEVPFVLAFNANLDPIDGEGHHQKMLELLASPDLIDTEPRSTGGHENADSSHAGDPALDTVDWDGPSPGNLRVSYVLPSAGWSVLEAGVFWPGREDVDAALVEAVGPHRLVWAEISLKSD</sequence>
<dbReference type="Pfam" id="PF03372">
    <property type="entry name" value="Exo_endo_phos"/>
    <property type="match status" value="1"/>
</dbReference>
<proteinExistence type="predicted"/>
<feature type="region of interest" description="Disordered" evidence="1">
    <location>
        <begin position="243"/>
        <end position="272"/>
    </location>
</feature>
<organism evidence="3 4">
    <name type="scientific">Cognatiyoonia sediminum</name>
    <dbReference type="NCBI Taxonomy" id="1508389"/>
    <lineage>
        <taxon>Bacteria</taxon>
        <taxon>Pseudomonadati</taxon>
        <taxon>Pseudomonadota</taxon>
        <taxon>Alphaproteobacteria</taxon>
        <taxon>Rhodobacterales</taxon>
        <taxon>Paracoccaceae</taxon>
        <taxon>Cognatiyoonia</taxon>
    </lineage>
</organism>
<evidence type="ECO:0000259" key="2">
    <source>
        <dbReference type="Pfam" id="PF03372"/>
    </source>
</evidence>
<feature type="domain" description="Endonuclease/exonuclease/phosphatase" evidence="2">
    <location>
        <begin position="22"/>
        <end position="302"/>
    </location>
</feature>
<dbReference type="Proteomes" id="UP000184074">
    <property type="component" value="Unassembled WGS sequence"/>
</dbReference>
<dbReference type="GO" id="GO:0004527">
    <property type="term" value="F:exonuclease activity"/>
    <property type="evidence" value="ECO:0007669"/>
    <property type="project" value="UniProtKB-KW"/>
</dbReference>
<keyword evidence="4" id="KW-1185">Reference proteome</keyword>
<dbReference type="InterPro" id="IPR036691">
    <property type="entry name" value="Endo/exonu/phosph_ase_sf"/>
</dbReference>
<accession>A0A1M5RJK3</accession>
<keyword evidence="3" id="KW-0540">Nuclease</keyword>
<dbReference type="InterPro" id="IPR005135">
    <property type="entry name" value="Endo/exonuclease/phosphatase"/>
</dbReference>
<dbReference type="GO" id="GO:0004519">
    <property type="term" value="F:endonuclease activity"/>
    <property type="evidence" value="ECO:0007669"/>
    <property type="project" value="UniProtKB-KW"/>
</dbReference>
<dbReference type="Gene3D" id="3.60.10.10">
    <property type="entry name" value="Endonuclease/exonuclease/phosphatase"/>
    <property type="match status" value="1"/>
</dbReference>
<evidence type="ECO:0000313" key="4">
    <source>
        <dbReference type="Proteomes" id="UP000184074"/>
    </source>
</evidence>
<evidence type="ECO:0000256" key="1">
    <source>
        <dbReference type="SAM" id="MobiDB-lite"/>
    </source>
</evidence>
<reference evidence="3 4" key="1">
    <citation type="submission" date="2016-11" db="EMBL/GenBank/DDBJ databases">
        <authorList>
            <person name="Jaros S."/>
            <person name="Januszkiewicz K."/>
            <person name="Wedrychowicz H."/>
        </authorList>
    </citation>
    <scope>NUCLEOTIDE SEQUENCE [LARGE SCALE GENOMIC DNA]</scope>
    <source>
        <strain evidence="3 4">DSM 28715</strain>
    </source>
</reference>
<protein>
    <submittedName>
        <fullName evidence="3">Endonuclease/Exonuclease/phosphatase family protein</fullName>
    </submittedName>
</protein>
<dbReference type="STRING" id="1508389.SAMN05444003_2620"/>
<dbReference type="EMBL" id="FQXB01000004">
    <property type="protein sequence ID" value="SHH26289.1"/>
    <property type="molecule type" value="Genomic_DNA"/>
</dbReference>
<evidence type="ECO:0000313" key="3">
    <source>
        <dbReference type="EMBL" id="SHH26289.1"/>
    </source>
</evidence>
<dbReference type="AlphaFoldDB" id="A0A1M5RJK3"/>